<reference evidence="1" key="1">
    <citation type="submission" date="2018-05" db="EMBL/GenBank/DDBJ databases">
        <authorList>
            <person name="Lanie J.A."/>
            <person name="Ng W.-L."/>
            <person name="Kazmierczak K.M."/>
            <person name="Andrzejewski T.M."/>
            <person name="Davidsen T.M."/>
            <person name="Wayne K.J."/>
            <person name="Tettelin H."/>
            <person name="Glass J.I."/>
            <person name="Rusch D."/>
            <person name="Podicherti R."/>
            <person name="Tsui H.-C.T."/>
            <person name="Winkler M.E."/>
        </authorList>
    </citation>
    <scope>NUCLEOTIDE SEQUENCE</scope>
</reference>
<organism evidence="1">
    <name type="scientific">marine metagenome</name>
    <dbReference type="NCBI Taxonomy" id="408172"/>
    <lineage>
        <taxon>unclassified sequences</taxon>
        <taxon>metagenomes</taxon>
        <taxon>ecological metagenomes</taxon>
    </lineage>
</organism>
<evidence type="ECO:0000313" key="1">
    <source>
        <dbReference type="EMBL" id="SVB79698.1"/>
    </source>
</evidence>
<feature type="non-terminal residue" evidence="1">
    <location>
        <position position="40"/>
    </location>
</feature>
<accession>A0A382GX94</accession>
<gene>
    <name evidence="1" type="ORF">METZ01_LOCUS232552</name>
</gene>
<dbReference type="EMBL" id="UINC01057969">
    <property type="protein sequence ID" value="SVB79698.1"/>
    <property type="molecule type" value="Genomic_DNA"/>
</dbReference>
<proteinExistence type="predicted"/>
<sequence length="40" mass="4777">MRAQQRALGCIQVKRVLRITRGMIRRRVKRIEAVILILNF</sequence>
<protein>
    <submittedName>
        <fullName evidence="1">Uncharacterized protein</fullName>
    </submittedName>
</protein>
<name>A0A382GX94_9ZZZZ</name>
<dbReference type="AlphaFoldDB" id="A0A382GX94"/>